<organism evidence="1 2">
    <name type="scientific">Zunongwangia atlantica 22II14-10F7</name>
    <dbReference type="NCBI Taxonomy" id="1185767"/>
    <lineage>
        <taxon>Bacteria</taxon>
        <taxon>Pseudomonadati</taxon>
        <taxon>Bacteroidota</taxon>
        <taxon>Flavobacteriia</taxon>
        <taxon>Flavobacteriales</taxon>
        <taxon>Flavobacteriaceae</taxon>
        <taxon>Zunongwangia</taxon>
    </lineage>
</organism>
<dbReference type="Proteomes" id="UP000192746">
    <property type="component" value="Unassembled WGS sequence"/>
</dbReference>
<dbReference type="AlphaFoldDB" id="A0A1Y1TAG4"/>
<evidence type="ECO:0000313" key="2">
    <source>
        <dbReference type="Proteomes" id="UP000192746"/>
    </source>
</evidence>
<protein>
    <recommendedName>
        <fullName evidence="3">SusD-like N-terminal domain-containing protein</fullName>
    </recommendedName>
</protein>
<name>A0A1Y1TAG4_9FLAO</name>
<dbReference type="RefSeq" id="WP_084839870.1">
    <property type="nucleotide sequence ID" value="NZ_ARYN01000001.1"/>
</dbReference>
<dbReference type="EMBL" id="ARYN01000001">
    <property type="protein sequence ID" value="ORL47373.1"/>
    <property type="molecule type" value="Genomic_DNA"/>
</dbReference>
<proteinExistence type="predicted"/>
<keyword evidence="2" id="KW-1185">Reference proteome</keyword>
<dbReference type="STRING" id="1185767.IIF7_01390"/>
<dbReference type="PROSITE" id="PS51257">
    <property type="entry name" value="PROKAR_LIPOPROTEIN"/>
    <property type="match status" value="1"/>
</dbReference>
<dbReference type="OrthoDB" id="1490855at2"/>
<reference evidence="1 2" key="1">
    <citation type="submission" date="2013-04" db="EMBL/GenBank/DDBJ databases">
        <title>Zunongwangia sp. 22II14-10F7 Genome Sequencing.</title>
        <authorList>
            <person name="Lai Q."/>
            <person name="Shao Z."/>
        </authorList>
    </citation>
    <scope>NUCLEOTIDE SEQUENCE [LARGE SCALE GENOMIC DNA]</scope>
    <source>
        <strain evidence="1 2">22II14-10F7</strain>
    </source>
</reference>
<evidence type="ECO:0000313" key="1">
    <source>
        <dbReference type="EMBL" id="ORL47373.1"/>
    </source>
</evidence>
<comment type="caution">
    <text evidence="1">The sequence shown here is derived from an EMBL/GenBank/DDBJ whole genome shotgun (WGS) entry which is preliminary data.</text>
</comment>
<gene>
    <name evidence="1" type="ORF">IIF7_01390</name>
</gene>
<sequence length="468" mass="52502">MYSYIRNSVLATVVMLLLIGCVENPNVTEEVYLENPNAMRSWVVGLRRQLAVTTNTVNINTVITSDNYYNNYTQYTKIFDRLQIDYFDTDVNNLQADIQELRAMAIYGLDVVLPADMAATSEQEAYLYFCLGYANLLGGELFIGLPQNNYGEVESWEQLLENAITAFDSAMALNTSAQMNRVYTLLQARAYYYLGDRENAVQLASQLIGQDVLYSVEFDGQNGVSNEMQNATFDALPNRLAPLPRLDFLDPKYYSVGTPATDQKPVAIAKVEEAYLILAEANLGNGNLAAAQSNLLQLLQVVENRLVAMIDDSGETRNGGDRVDYPLQEVPVRFTEEGEYQDGYVLNRQQGAIPAYTVSGTNVTPADINSANTLEDLLYLTYRLRQEIFISEGRRLSDLGIKFPVSEIEQLNNPNVPEEYIITQIPSFLPAETMDDFNVADDGSITIIEDLNRLIIQNRTLQEVVPFF</sequence>
<accession>A0A1Y1TAG4</accession>
<evidence type="ECO:0008006" key="3">
    <source>
        <dbReference type="Google" id="ProtNLM"/>
    </source>
</evidence>
<dbReference type="Gene3D" id="1.25.40.390">
    <property type="match status" value="1"/>
</dbReference>